<sequence length="128" mass="13859">MTTYQDVPCLEHGLPDDIAGTMEAIAAVVHEVDSSMTVGEIVCLAYLRGAGDTLSEFKRVIDRHSFIDGSGLEGTDSESYRSGLAALGAMVDRDGRIASMLVHPTRMDRNSCRARLEFPTDPLGRQDA</sequence>
<reference evidence="1 2" key="1">
    <citation type="journal article" date="2019" name="Nat. Med.">
        <title>A library of human gut bacterial isolates paired with longitudinal multiomics data enables mechanistic microbiome research.</title>
        <authorList>
            <person name="Poyet M."/>
            <person name="Groussin M."/>
            <person name="Gibbons S.M."/>
            <person name="Avila-Pacheco J."/>
            <person name="Jiang X."/>
            <person name="Kearney S.M."/>
            <person name="Perrotta A.R."/>
            <person name="Berdy B."/>
            <person name="Zhao S."/>
            <person name="Lieberman T.D."/>
            <person name="Swanson P.K."/>
            <person name="Smith M."/>
            <person name="Roesemann S."/>
            <person name="Alexander J.E."/>
            <person name="Rich S.A."/>
            <person name="Livny J."/>
            <person name="Vlamakis H."/>
            <person name="Clish C."/>
            <person name="Bullock K."/>
            <person name="Deik A."/>
            <person name="Scott J."/>
            <person name="Pierce K.A."/>
            <person name="Xavier R.J."/>
            <person name="Alm E.J."/>
        </authorList>
    </citation>
    <scope>NUCLEOTIDE SEQUENCE [LARGE SCALE GENOMIC DNA]</scope>
    <source>
        <strain evidence="1 2">BIOML-A190</strain>
    </source>
</reference>
<evidence type="ECO:0000313" key="1">
    <source>
        <dbReference type="EMBL" id="KAB5744177.1"/>
    </source>
</evidence>
<dbReference type="EMBL" id="WDLT01000015">
    <property type="protein sequence ID" value="KAB5744177.1"/>
    <property type="molecule type" value="Genomic_DNA"/>
</dbReference>
<evidence type="ECO:0000313" key="2">
    <source>
        <dbReference type="Proteomes" id="UP000437631"/>
    </source>
</evidence>
<accession>A0A7J5MVL9</accession>
<comment type="caution">
    <text evidence="1">The sequence shown here is derived from an EMBL/GenBank/DDBJ whole genome shotgun (WGS) entry which is preliminary data.</text>
</comment>
<name>A0A7J5MVL9_BIFAD</name>
<proteinExistence type="predicted"/>
<dbReference type="Proteomes" id="UP000437631">
    <property type="component" value="Unassembled WGS sequence"/>
</dbReference>
<organism evidence="1 2">
    <name type="scientific">Bifidobacterium adolescentis</name>
    <dbReference type="NCBI Taxonomy" id="1680"/>
    <lineage>
        <taxon>Bacteria</taxon>
        <taxon>Bacillati</taxon>
        <taxon>Actinomycetota</taxon>
        <taxon>Actinomycetes</taxon>
        <taxon>Bifidobacteriales</taxon>
        <taxon>Bifidobacteriaceae</taxon>
        <taxon>Bifidobacterium</taxon>
    </lineage>
</organism>
<gene>
    <name evidence="1" type="ORF">GA752_09430</name>
</gene>
<protein>
    <submittedName>
        <fullName evidence="1">Uncharacterized protein</fullName>
    </submittedName>
</protein>
<dbReference type="RefSeq" id="WP_151906998.1">
    <property type="nucleotide sequence ID" value="NZ_JARJNI010000001.1"/>
</dbReference>
<dbReference type="AlphaFoldDB" id="A0A7J5MVL9"/>